<gene>
    <name evidence="2" type="ORF">LTR32_006763</name>
</gene>
<keyword evidence="1" id="KW-0472">Membrane</keyword>
<dbReference type="PANTHER" id="PTHR37490">
    <property type="entry name" value="EXPRESSED PROTEIN"/>
    <property type="match status" value="1"/>
</dbReference>
<sequence>MLLNPAMFDSIFGGLKRLKLTLGDGTKCGVHMWSLPRRVVQTLFATIAGGLLLFLLLPSLRTRTPFRTYQQQRQAAKHLVIASYTAQNVSWLAGIPSEWTIKRYFMDDPNPDSPGLAVPLNQGREAMAYLTYLIDHYDALPAYMIFTHGHERSWHQMEPLPMKVRALNLTALDEEDYISLRCGDQMGCEKQPYIDTQHVNWSGEDHMCDFWETIVPREPCPRYVSYKCCAQHAVTRRAVRRRSKADWIRIRDPLMHDFRETPGLGDGATDWDSGMLFEKFWPLLLGAGPEYCPSVERELLNIYAEVRRKAGERHKKQQEAYDAQRSLQ</sequence>
<evidence type="ECO:0000313" key="2">
    <source>
        <dbReference type="EMBL" id="KAK5140437.1"/>
    </source>
</evidence>
<organism evidence="2 3">
    <name type="scientific">Rachicladosporium monterosium</name>
    <dbReference type="NCBI Taxonomy" id="1507873"/>
    <lineage>
        <taxon>Eukaryota</taxon>
        <taxon>Fungi</taxon>
        <taxon>Dikarya</taxon>
        <taxon>Ascomycota</taxon>
        <taxon>Pezizomycotina</taxon>
        <taxon>Dothideomycetes</taxon>
        <taxon>Dothideomycetidae</taxon>
        <taxon>Cladosporiales</taxon>
        <taxon>Cladosporiaceae</taxon>
        <taxon>Rachicladosporium</taxon>
    </lineage>
</organism>
<evidence type="ECO:0000256" key="1">
    <source>
        <dbReference type="SAM" id="Phobius"/>
    </source>
</evidence>
<keyword evidence="1" id="KW-0812">Transmembrane</keyword>
<dbReference type="Pfam" id="PF11913">
    <property type="entry name" value="DUF3431"/>
    <property type="match status" value="1"/>
</dbReference>
<keyword evidence="3" id="KW-1185">Reference proteome</keyword>
<dbReference type="Proteomes" id="UP001308179">
    <property type="component" value="Unassembled WGS sequence"/>
</dbReference>
<accession>A0ABR0KXY3</accession>
<dbReference type="EMBL" id="JAVRRR010000800">
    <property type="protein sequence ID" value="KAK5140437.1"/>
    <property type="molecule type" value="Genomic_DNA"/>
</dbReference>
<protein>
    <submittedName>
        <fullName evidence="2">Uncharacterized protein</fullName>
    </submittedName>
</protein>
<keyword evidence="1" id="KW-1133">Transmembrane helix</keyword>
<proteinExistence type="predicted"/>
<dbReference type="PANTHER" id="PTHR37490:SF2">
    <property type="match status" value="1"/>
</dbReference>
<evidence type="ECO:0000313" key="3">
    <source>
        <dbReference type="Proteomes" id="UP001308179"/>
    </source>
</evidence>
<reference evidence="2 3" key="1">
    <citation type="submission" date="2023-08" db="EMBL/GenBank/DDBJ databases">
        <title>Black Yeasts Isolated from many extreme environments.</title>
        <authorList>
            <person name="Coleine C."/>
            <person name="Stajich J.E."/>
            <person name="Selbmann L."/>
        </authorList>
    </citation>
    <scope>NUCLEOTIDE SEQUENCE [LARGE SCALE GENOMIC DNA]</scope>
    <source>
        <strain evidence="2 3">CCFEE 5386</strain>
    </source>
</reference>
<dbReference type="InterPro" id="IPR021838">
    <property type="entry name" value="DUF3431"/>
</dbReference>
<feature type="transmembrane region" description="Helical" evidence="1">
    <location>
        <begin position="39"/>
        <end position="57"/>
    </location>
</feature>
<comment type="caution">
    <text evidence="2">The sequence shown here is derived from an EMBL/GenBank/DDBJ whole genome shotgun (WGS) entry which is preliminary data.</text>
</comment>
<name>A0ABR0KXY3_9PEZI</name>